<dbReference type="STRING" id="84035.SAMN05660742_11365"/>
<dbReference type="RefSeq" id="WP_091832531.1">
    <property type="nucleotide sequence ID" value="NZ_FNZK01000013.1"/>
</dbReference>
<gene>
    <name evidence="3" type="ORF">SAMN05660742_11365</name>
</gene>
<dbReference type="Proteomes" id="UP000199662">
    <property type="component" value="Unassembled WGS sequence"/>
</dbReference>
<reference evidence="3 4" key="1">
    <citation type="submission" date="2016-10" db="EMBL/GenBank/DDBJ databases">
        <authorList>
            <person name="de Groot N.N."/>
        </authorList>
    </citation>
    <scope>NUCLEOTIDE SEQUENCE [LARGE SCALE GENOMIC DNA]</scope>
    <source>
        <strain evidence="3 4">DSM 2179</strain>
    </source>
</reference>
<dbReference type="SUPFAM" id="SSF56935">
    <property type="entry name" value="Porins"/>
    <property type="match status" value="1"/>
</dbReference>
<keyword evidence="4" id="KW-1185">Reference proteome</keyword>
<evidence type="ECO:0000259" key="2">
    <source>
        <dbReference type="PROSITE" id="PS51272"/>
    </source>
</evidence>
<dbReference type="InterPro" id="IPR001119">
    <property type="entry name" value="SLH_dom"/>
</dbReference>
<feature type="domain" description="SLH" evidence="2">
    <location>
        <begin position="27"/>
        <end position="89"/>
    </location>
</feature>
<evidence type="ECO:0000313" key="3">
    <source>
        <dbReference type="EMBL" id="SEJ67137.1"/>
    </source>
</evidence>
<feature type="signal peptide" evidence="1">
    <location>
        <begin position="1"/>
        <end position="25"/>
    </location>
</feature>
<feature type="chain" id="PRO_5011462694" description="SLH domain-containing protein" evidence="1">
    <location>
        <begin position="26"/>
        <end position="425"/>
    </location>
</feature>
<keyword evidence="1" id="KW-0732">Signal</keyword>
<accession>A0A1H7ATE5</accession>
<name>A0A1H7ATE5_9FIRM</name>
<evidence type="ECO:0000256" key="1">
    <source>
        <dbReference type="SAM" id="SignalP"/>
    </source>
</evidence>
<organism evidence="3 4">
    <name type="scientific">Propionispira arboris</name>
    <dbReference type="NCBI Taxonomy" id="84035"/>
    <lineage>
        <taxon>Bacteria</taxon>
        <taxon>Bacillati</taxon>
        <taxon>Bacillota</taxon>
        <taxon>Negativicutes</taxon>
        <taxon>Selenomonadales</taxon>
        <taxon>Selenomonadaceae</taxon>
        <taxon>Propionispira</taxon>
    </lineage>
</organism>
<protein>
    <recommendedName>
        <fullName evidence="2">SLH domain-containing protein</fullName>
    </recommendedName>
</protein>
<sequence length="425" mass="47556">MRKSLALILNILLVTGSTHTVFAGAATANPFQKVPLENWEYSNIQQLEKDGVFENEDHQFKPNTVLTRYEIAVIVAKATANFDKANTDDKALLDKLQTEYSPELTALGVHLENEKPAAKNLADRISFSGEHYFQYQNQDTDSHGVKTKSNPFSTRTRIYTTYKIDDQWSFTTRLQNTSTLNKSDQYETGTLGKNGTGTSLNEAYVTGNIFGGTTSIGRQGRHATVLDGLIYDGAFKGILTNYKLANNFQITGRYGTEISTPVDVNNDTNTYGSLELTKNIGPAQLGLAYHNFSSPVAGTSKNVWQGYATFPLSPDFSASLDYAKSNANQENKAYSLQISYKKTDVSQIGSYKLYTQYRRMEKNSTISTTYDIASVGDGGFKGYEIGTEYVPWKNVVWRNEFIDGKSTVDNSSTTKYYYSRLWFFF</sequence>
<dbReference type="EMBL" id="FNZK01000013">
    <property type="protein sequence ID" value="SEJ67137.1"/>
    <property type="molecule type" value="Genomic_DNA"/>
</dbReference>
<dbReference type="PROSITE" id="PS51272">
    <property type="entry name" value="SLH"/>
    <property type="match status" value="1"/>
</dbReference>
<evidence type="ECO:0000313" key="4">
    <source>
        <dbReference type="Proteomes" id="UP000199662"/>
    </source>
</evidence>
<dbReference type="AlphaFoldDB" id="A0A1H7ATE5"/>
<proteinExistence type="predicted"/>